<comment type="cofactor">
    <cofactor evidence="1">
        <name>Zn(2+)</name>
        <dbReference type="ChEBI" id="CHEBI:29105"/>
    </cofactor>
</comment>
<feature type="region of interest" description="Disordered" evidence="14">
    <location>
        <begin position="154"/>
        <end position="200"/>
    </location>
</feature>
<evidence type="ECO:0000256" key="7">
    <source>
        <dbReference type="ARBA" id="ARBA00022833"/>
    </source>
</evidence>
<name>A0ABN8RIJ2_9CNID</name>
<accession>A0ABN8RIJ2</accession>
<evidence type="ECO:0000259" key="15">
    <source>
        <dbReference type="SMART" id="SM00415"/>
    </source>
</evidence>
<organism evidence="16 17">
    <name type="scientific">Porites lobata</name>
    <dbReference type="NCBI Taxonomy" id="104759"/>
    <lineage>
        <taxon>Eukaryota</taxon>
        <taxon>Metazoa</taxon>
        <taxon>Cnidaria</taxon>
        <taxon>Anthozoa</taxon>
        <taxon>Hexacorallia</taxon>
        <taxon>Scleractinia</taxon>
        <taxon>Fungiina</taxon>
        <taxon>Poritidae</taxon>
        <taxon>Porites</taxon>
    </lineage>
</organism>
<gene>
    <name evidence="16" type="ORF">PLOB_00019192</name>
</gene>
<comment type="similarity">
    <text evidence="3">Belongs to the p53 family.</text>
</comment>
<evidence type="ECO:0000256" key="5">
    <source>
        <dbReference type="ARBA" id="ARBA00022703"/>
    </source>
</evidence>
<dbReference type="SUPFAM" id="SSF46785">
    <property type="entry name" value="Winged helix' DNA-binding domain"/>
    <property type="match status" value="1"/>
</dbReference>
<dbReference type="InterPro" id="IPR011615">
    <property type="entry name" value="p53_DNA-bd"/>
</dbReference>
<comment type="similarity">
    <text evidence="4 13">Belongs to the HSF family.</text>
</comment>
<keyword evidence="11" id="KW-0804">Transcription</keyword>
<feature type="compositionally biased region" description="Polar residues" evidence="14">
    <location>
        <begin position="174"/>
        <end position="200"/>
    </location>
</feature>
<feature type="domain" description="HSF-type DNA-binding" evidence="15">
    <location>
        <begin position="57"/>
        <end position="155"/>
    </location>
</feature>
<evidence type="ECO:0000256" key="8">
    <source>
        <dbReference type="ARBA" id="ARBA00023015"/>
    </source>
</evidence>
<feature type="region of interest" description="Disordered" evidence="14">
    <location>
        <begin position="239"/>
        <end position="284"/>
    </location>
</feature>
<evidence type="ECO:0000256" key="14">
    <source>
        <dbReference type="SAM" id="MobiDB-lite"/>
    </source>
</evidence>
<evidence type="ECO:0000256" key="10">
    <source>
        <dbReference type="ARBA" id="ARBA00023159"/>
    </source>
</evidence>
<dbReference type="InterPro" id="IPR002117">
    <property type="entry name" value="p53_tumour_suppressor"/>
</dbReference>
<feature type="region of interest" description="Disordered" evidence="14">
    <location>
        <begin position="1073"/>
        <end position="1107"/>
    </location>
</feature>
<keyword evidence="9" id="KW-0238">DNA-binding</keyword>
<keyword evidence="5" id="KW-0053">Apoptosis</keyword>
<dbReference type="InterPro" id="IPR036390">
    <property type="entry name" value="WH_DNA-bd_sf"/>
</dbReference>
<proteinExistence type="inferred from homology"/>
<evidence type="ECO:0000256" key="3">
    <source>
        <dbReference type="ARBA" id="ARBA00006167"/>
    </source>
</evidence>
<evidence type="ECO:0000313" key="16">
    <source>
        <dbReference type="EMBL" id="CAH3177261.1"/>
    </source>
</evidence>
<dbReference type="InterPro" id="IPR008967">
    <property type="entry name" value="p53-like_TF_DNA-bd_sf"/>
</dbReference>
<reference evidence="16 17" key="1">
    <citation type="submission" date="2022-05" db="EMBL/GenBank/DDBJ databases">
        <authorList>
            <consortium name="Genoscope - CEA"/>
            <person name="William W."/>
        </authorList>
    </citation>
    <scope>NUCLEOTIDE SEQUENCE [LARGE SCALE GENOMIC DNA]</scope>
</reference>
<dbReference type="InterPro" id="IPR012346">
    <property type="entry name" value="p53/RUNT-type_TF_DNA-bd_sf"/>
</dbReference>
<evidence type="ECO:0000256" key="6">
    <source>
        <dbReference type="ARBA" id="ARBA00022723"/>
    </source>
</evidence>
<evidence type="ECO:0000313" key="17">
    <source>
        <dbReference type="Proteomes" id="UP001159405"/>
    </source>
</evidence>
<dbReference type="Gene3D" id="1.10.10.10">
    <property type="entry name" value="Winged helix-like DNA-binding domain superfamily/Winged helix DNA-binding domain"/>
    <property type="match status" value="1"/>
</dbReference>
<evidence type="ECO:0000256" key="4">
    <source>
        <dbReference type="ARBA" id="ARBA00006403"/>
    </source>
</evidence>
<evidence type="ECO:0000256" key="11">
    <source>
        <dbReference type="ARBA" id="ARBA00023163"/>
    </source>
</evidence>
<dbReference type="SUPFAM" id="SSF49417">
    <property type="entry name" value="p53-like transcription factors"/>
    <property type="match status" value="3"/>
</dbReference>
<feature type="compositionally biased region" description="Polar residues" evidence="14">
    <location>
        <begin position="256"/>
        <end position="278"/>
    </location>
</feature>
<feature type="region of interest" description="Disordered" evidence="14">
    <location>
        <begin position="704"/>
        <end position="728"/>
    </location>
</feature>
<keyword evidence="17" id="KW-1185">Reference proteome</keyword>
<dbReference type="PRINTS" id="PR00386">
    <property type="entry name" value="P53SUPPRESSR"/>
</dbReference>
<evidence type="ECO:0000256" key="1">
    <source>
        <dbReference type="ARBA" id="ARBA00001947"/>
    </source>
</evidence>
<keyword evidence="12" id="KW-0539">Nucleus</keyword>
<dbReference type="InterPro" id="IPR036388">
    <property type="entry name" value="WH-like_DNA-bd_sf"/>
</dbReference>
<dbReference type="PANTHER" id="PTHR11447:SF16">
    <property type="entry name" value="P53 PROTEIN LONG FORM VARIANT 1"/>
    <property type="match status" value="1"/>
</dbReference>
<feature type="compositionally biased region" description="Low complexity" evidence="14">
    <location>
        <begin position="790"/>
        <end position="807"/>
    </location>
</feature>
<dbReference type="Proteomes" id="UP001159405">
    <property type="component" value="Unassembled WGS sequence"/>
</dbReference>
<evidence type="ECO:0000256" key="2">
    <source>
        <dbReference type="ARBA" id="ARBA00004123"/>
    </source>
</evidence>
<evidence type="ECO:0000256" key="12">
    <source>
        <dbReference type="ARBA" id="ARBA00023242"/>
    </source>
</evidence>
<evidence type="ECO:0000256" key="9">
    <source>
        <dbReference type="ARBA" id="ARBA00023125"/>
    </source>
</evidence>
<comment type="caution">
    <text evidence="16">The sequence shown here is derived from an EMBL/GenBank/DDBJ whole genome shotgun (WGS) entry which is preliminary data.</text>
</comment>
<sequence length="1107" mass="122061">MNSYRTGYLIGRELHDRVLEGASRSKDTLFQILLSTVICLCCLKEMASTSAKKTKGSSARFVEILWAMVNDEDEIKKCGKHISWNENGTGILIKNRNKLACHVLPMYFNTEDFASFHRQLTNYGFKKLQDVERDEFMNENFKRDFPELRKNIIKKKPPDKHQKGSSARIKSVKTHSTQNSFSTSIPRNPQVVSPMCTSPSSISGTCPENLELDDIPLMVTEPELNLLYQFLEANQLPPEMENEGPLRISSPHMSEKSATSESRQGQVSSYSEASTPGPSMSPPNMFGVVSRLPTILTKIEYPGDIGFQISFGPLTKSALKSATWTYSDVCKKLYVNLASFCPIKFKTNMSPPHATVLRAVAVFKGSRNLHDVVKRCPNHMGKSNDGSAPEDQFIRSNNPAADYHTCPETMRDSVVLPYDGPQELPTSSSPQPSYSIPPAHPYNIGHTSCSPSIAFGNRNATISSITTSHSENVSSYSEASTPGPFMSPPNMSGVVSRLPTFPSTIEYPGDIGFQISFGLLTESASKSATWTYSDVCKKLYVNLASFCPIKFKTTMPPPHGTILRAVAVFKGSTNLYDVVKRCPNHMESSNDGSAPEDQFIRSNNPAADYHTCPETMRDSVVLPYDGPQVGTEYVTEMFAFMCFSSCASGPSRRPVEVIFTLEKDGQTLGRRVVEIRVCVCPGRDRKSDERAACRESSSFQAVRMHPWKGSGNTGSGAKRRRTSSRTSTDEEFVIPFRNRHMYELLLDFKEKLEDMFESLDIDTLVLRTSEDEGEQPLTSGRDEVKGVITSSSELSTSSSPQPSYSIPPAHPYSIGHTSCSPSIAFGNRNATISSITTSHSENVSSYSEASTPGPSMSPPNMSGVVSRLPTIPSTIEYPGDIGFQISFGLLTESASKSATWTYSDVCKKLYVNLASFCPIKFKTNMPQPHGTILRAVAVFKGSTNLYDVVKRCPNHMESSNDGSAPEDQFIRSNNPAADYHTCPETMRDSVVLPYNGPQVGTEYVTEMFAFMCFSSCASGPSRRPVEVIFTLEKDGQTLGRQVVEIRVCVCPGRDRKSDERAACGEPSSYQAVRMHPWKGSGNTGSGAKRRRTSSRNSTDEEFVIPVC</sequence>
<keyword evidence="6" id="KW-0479">Metal-binding</keyword>
<keyword evidence="7" id="KW-0862">Zinc</keyword>
<dbReference type="CDD" id="cd08367">
    <property type="entry name" value="P53"/>
    <property type="match status" value="2"/>
</dbReference>
<dbReference type="Pfam" id="PF00447">
    <property type="entry name" value="HSF_DNA-bind"/>
    <property type="match status" value="1"/>
</dbReference>
<dbReference type="Pfam" id="PF00870">
    <property type="entry name" value="P53"/>
    <property type="match status" value="3"/>
</dbReference>
<dbReference type="SMART" id="SM00415">
    <property type="entry name" value="HSF"/>
    <property type="match status" value="1"/>
</dbReference>
<dbReference type="InterPro" id="IPR000232">
    <property type="entry name" value="HSF_DNA-bd"/>
</dbReference>
<dbReference type="Gene3D" id="2.60.40.720">
    <property type="match status" value="3"/>
</dbReference>
<keyword evidence="8" id="KW-0805">Transcription regulation</keyword>
<feature type="region of interest" description="Disordered" evidence="14">
    <location>
        <begin position="770"/>
        <end position="809"/>
    </location>
</feature>
<dbReference type="PANTHER" id="PTHR11447">
    <property type="entry name" value="CELLULAR TUMOR ANTIGEN P53"/>
    <property type="match status" value="1"/>
</dbReference>
<comment type="subcellular location">
    <subcellularLocation>
        <location evidence="2">Nucleus</location>
    </subcellularLocation>
</comment>
<evidence type="ECO:0000256" key="13">
    <source>
        <dbReference type="RuleBase" id="RU004020"/>
    </source>
</evidence>
<feature type="region of interest" description="Disordered" evidence="14">
    <location>
        <begin position="841"/>
        <end position="860"/>
    </location>
</feature>
<feature type="compositionally biased region" description="Polar residues" evidence="14">
    <location>
        <begin position="841"/>
        <end position="850"/>
    </location>
</feature>
<protein>
    <recommendedName>
        <fullName evidence="15">HSF-type DNA-binding domain-containing protein</fullName>
    </recommendedName>
</protein>
<dbReference type="EMBL" id="CALNXK010000223">
    <property type="protein sequence ID" value="CAH3177261.1"/>
    <property type="molecule type" value="Genomic_DNA"/>
</dbReference>
<keyword evidence="10" id="KW-0010">Activator</keyword>